<dbReference type="EnsemblFungi" id="PTTG_25881-t43_1">
    <property type="protein sequence ID" value="PTTG_25881-t43_1-p1"/>
    <property type="gene ID" value="PTTG_25881"/>
</dbReference>
<dbReference type="Proteomes" id="UP000005240">
    <property type="component" value="Unassembled WGS sequence"/>
</dbReference>
<protein>
    <submittedName>
        <fullName evidence="2 3">Uncharacterized protein</fullName>
    </submittedName>
</protein>
<proteinExistence type="predicted"/>
<dbReference type="EMBL" id="ADAS02000010">
    <property type="protein sequence ID" value="OAV97931.1"/>
    <property type="molecule type" value="Genomic_DNA"/>
</dbReference>
<keyword evidence="4" id="KW-1185">Reference proteome</keyword>
<sequence>MFVSPRRLRLHAHNGNPILLQPLALSRLDPFIRSSVEAHQSRKLGSIAKIEALGKPAGQEEEEDDLLSSLTKRRGGRTKKGIQKISPKDWLLTEEGLKFRHPTVGRPNWLGDDIPFPTNPWFKPQPPLSDKIRTKVYESFKQRVHAIYKQKSYPDLSLDEKQRQEQILIRETSEQWGICRDRVSAIIRLKAMEDSWPLNKINEEGEPIKPHKRTLQLNFEKGMESVLGVQTDQVLRHNEDINELANRRLQRKSSFYGTEFVPIDSPEPDAQPTPPRKAQTARSKNSNKYQENDEPTETRHIIGRDGLPRPSTSYISKPPNKIPMVFTDVSEFPRAPKPMSKRKARYYPKTSLLPDYSVEPTRSSSNSARRSHSTAATASSSEHIDSPQFSSSSSGIYETAATSNKQREKMDEERRSFAARLLKQLKGCANSENGSKLIDQLSASPDYSEFSNLTGIDADEIKESLLLRAGGLSFKTSGGPKNAGDFTPDRINPTNNDNGSPVSEDEKQIRSIKFEMIKSIYLKKLELNSSGRLLLPKSIRSQEEKDLKILQNTLPSSSTQSPDRSSNPSQSASSDLISSRSNQLVRKCMKGPLGRIKQRQQLQLLANRKQTVNH</sequence>
<feature type="compositionally biased region" description="Basic and acidic residues" evidence="1">
    <location>
        <begin position="405"/>
        <end position="415"/>
    </location>
</feature>
<gene>
    <name evidence="2" type="ORF">PTTG_25881</name>
</gene>
<reference evidence="2" key="2">
    <citation type="submission" date="2016-05" db="EMBL/GenBank/DDBJ databases">
        <title>Comparative analysis highlights variable genome content of wheat rusts and divergence of the mating loci.</title>
        <authorList>
            <person name="Cuomo C.A."/>
            <person name="Bakkeren G."/>
            <person name="Szabo L."/>
            <person name="Khalil H."/>
            <person name="Joly D."/>
            <person name="Goldberg J."/>
            <person name="Young S."/>
            <person name="Zeng Q."/>
            <person name="Fellers J."/>
        </authorList>
    </citation>
    <scope>NUCLEOTIDE SEQUENCE [LARGE SCALE GENOMIC DNA]</scope>
    <source>
        <strain evidence="2">1-1 BBBD Race 1</strain>
    </source>
</reference>
<evidence type="ECO:0000313" key="2">
    <source>
        <dbReference type="EMBL" id="OAV97931.1"/>
    </source>
</evidence>
<feature type="compositionally biased region" description="Low complexity" evidence="1">
    <location>
        <begin position="555"/>
        <end position="569"/>
    </location>
</feature>
<feature type="region of interest" description="Disordered" evidence="1">
    <location>
        <begin position="552"/>
        <end position="581"/>
    </location>
</feature>
<reference evidence="3 4" key="3">
    <citation type="journal article" date="2017" name="G3 (Bethesda)">
        <title>Comparative analysis highlights variable genome content of wheat rusts and divergence of the mating loci.</title>
        <authorList>
            <person name="Cuomo C.A."/>
            <person name="Bakkeren G."/>
            <person name="Khalil H.B."/>
            <person name="Panwar V."/>
            <person name="Joly D."/>
            <person name="Linning R."/>
            <person name="Sakthikumar S."/>
            <person name="Song X."/>
            <person name="Adiconis X."/>
            <person name="Fan L."/>
            <person name="Goldberg J.M."/>
            <person name="Levin J.Z."/>
            <person name="Young S."/>
            <person name="Zeng Q."/>
            <person name="Anikster Y."/>
            <person name="Bruce M."/>
            <person name="Wang M."/>
            <person name="Yin C."/>
            <person name="McCallum B."/>
            <person name="Szabo L.J."/>
            <person name="Hulbert S."/>
            <person name="Chen X."/>
            <person name="Fellers J.P."/>
        </authorList>
    </citation>
    <scope>NUCLEOTIDE SEQUENCE</scope>
    <source>
        <strain evidence="3">isolate 1-1 / race 1 (BBBD)</strain>
        <strain evidence="4">Isolate 1-1 / race 1 (BBBD)</strain>
    </source>
</reference>
<evidence type="ECO:0000313" key="3">
    <source>
        <dbReference type="EnsemblFungi" id="PTTG_25881-t43_1-p1"/>
    </source>
</evidence>
<feature type="compositionally biased region" description="Basic and acidic residues" evidence="1">
    <location>
        <begin position="296"/>
        <end position="307"/>
    </location>
</feature>
<dbReference type="Pfam" id="PF12298">
    <property type="entry name" value="Bot1p"/>
    <property type="match status" value="2"/>
</dbReference>
<feature type="region of interest" description="Disordered" evidence="1">
    <location>
        <begin position="259"/>
        <end position="321"/>
    </location>
</feature>
<feature type="compositionally biased region" description="Polar residues" evidence="1">
    <location>
        <begin position="492"/>
        <end position="501"/>
    </location>
</feature>
<evidence type="ECO:0000256" key="1">
    <source>
        <dbReference type="SAM" id="MobiDB-lite"/>
    </source>
</evidence>
<dbReference type="OrthoDB" id="10052321at2759"/>
<feature type="compositionally biased region" description="Low complexity" evidence="1">
    <location>
        <begin position="361"/>
        <end position="381"/>
    </location>
</feature>
<evidence type="ECO:0000313" key="4">
    <source>
        <dbReference type="Proteomes" id="UP000005240"/>
    </source>
</evidence>
<dbReference type="AlphaFoldDB" id="A0A180GZK5"/>
<dbReference type="PANTHER" id="PTHR28158">
    <property type="entry name" value="37S RIBOSOMAL PROTEIN S35, MITOCHONDRIAL"/>
    <property type="match status" value="1"/>
</dbReference>
<dbReference type="GO" id="GO:0005763">
    <property type="term" value="C:mitochondrial small ribosomal subunit"/>
    <property type="evidence" value="ECO:0007669"/>
    <property type="project" value="TreeGrafter"/>
</dbReference>
<feature type="compositionally biased region" description="Polar residues" evidence="1">
    <location>
        <begin position="570"/>
        <end position="581"/>
    </location>
</feature>
<dbReference type="InterPro" id="IPR021036">
    <property type="entry name" value="Ribosomal_mS45"/>
</dbReference>
<feature type="compositionally biased region" description="Polar residues" evidence="1">
    <location>
        <begin position="280"/>
        <end position="289"/>
    </location>
</feature>
<feature type="region of interest" description="Disordered" evidence="1">
    <location>
        <begin position="477"/>
        <end position="507"/>
    </location>
</feature>
<dbReference type="VEuPathDB" id="FungiDB:PTTG_25881"/>
<reference evidence="3" key="4">
    <citation type="submission" date="2025-05" db="UniProtKB">
        <authorList>
            <consortium name="EnsemblFungi"/>
        </authorList>
    </citation>
    <scope>IDENTIFICATION</scope>
    <source>
        <strain evidence="3">isolate 1-1 / race 1 (BBBD)</strain>
    </source>
</reference>
<name>A0A180GZK5_PUCT1</name>
<organism evidence="2">
    <name type="scientific">Puccinia triticina (isolate 1-1 / race 1 (BBBD))</name>
    <name type="common">Brown leaf rust fungus</name>
    <dbReference type="NCBI Taxonomy" id="630390"/>
    <lineage>
        <taxon>Eukaryota</taxon>
        <taxon>Fungi</taxon>
        <taxon>Dikarya</taxon>
        <taxon>Basidiomycota</taxon>
        <taxon>Pucciniomycotina</taxon>
        <taxon>Pucciniomycetes</taxon>
        <taxon>Pucciniales</taxon>
        <taxon>Pucciniaceae</taxon>
        <taxon>Puccinia</taxon>
    </lineage>
</organism>
<feature type="compositionally biased region" description="Polar residues" evidence="1">
    <location>
        <begin position="387"/>
        <end position="404"/>
    </location>
</feature>
<reference evidence="2" key="1">
    <citation type="submission" date="2009-11" db="EMBL/GenBank/DDBJ databases">
        <authorList>
            <consortium name="The Broad Institute Genome Sequencing Platform"/>
            <person name="Ward D."/>
            <person name="Feldgarden M."/>
            <person name="Earl A."/>
            <person name="Young S.K."/>
            <person name="Zeng Q."/>
            <person name="Koehrsen M."/>
            <person name="Alvarado L."/>
            <person name="Berlin A."/>
            <person name="Bochicchio J."/>
            <person name="Borenstein D."/>
            <person name="Chapman S.B."/>
            <person name="Chen Z."/>
            <person name="Engels R."/>
            <person name="Freedman E."/>
            <person name="Gellesch M."/>
            <person name="Goldberg J."/>
            <person name="Griggs A."/>
            <person name="Gujja S."/>
            <person name="Heilman E."/>
            <person name="Heiman D."/>
            <person name="Hepburn T."/>
            <person name="Howarth C."/>
            <person name="Jen D."/>
            <person name="Larson L."/>
            <person name="Lewis B."/>
            <person name="Mehta T."/>
            <person name="Park D."/>
            <person name="Pearson M."/>
            <person name="Roberts A."/>
            <person name="Saif S."/>
            <person name="Shea T."/>
            <person name="Shenoy N."/>
            <person name="Sisk P."/>
            <person name="Stolte C."/>
            <person name="Sykes S."/>
            <person name="Thomson T."/>
            <person name="Walk T."/>
            <person name="White J."/>
            <person name="Yandava C."/>
            <person name="Izard J."/>
            <person name="Baranova O.V."/>
            <person name="Blanton J.M."/>
            <person name="Tanner A.C."/>
            <person name="Dewhirst F.E."/>
            <person name="Haas B."/>
            <person name="Nusbaum C."/>
            <person name="Birren B."/>
        </authorList>
    </citation>
    <scope>NUCLEOTIDE SEQUENCE [LARGE SCALE GENOMIC DNA]</scope>
    <source>
        <strain evidence="2">1-1 BBBD Race 1</strain>
    </source>
</reference>
<accession>A0A180GZK5</accession>
<dbReference type="PANTHER" id="PTHR28158:SF1">
    <property type="entry name" value="SMALL RIBOSOMAL SUBUNIT PROTEIN MS45"/>
    <property type="match status" value="1"/>
</dbReference>
<dbReference type="GO" id="GO:0003735">
    <property type="term" value="F:structural constituent of ribosome"/>
    <property type="evidence" value="ECO:0007669"/>
    <property type="project" value="TreeGrafter"/>
</dbReference>
<dbReference type="GO" id="GO:0032543">
    <property type="term" value="P:mitochondrial translation"/>
    <property type="evidence" value="ECO:0007669"/>
    <property type="project" value="TreeGrafter"/>
</dbReference>
<feature type="region of interest" description="Disordered" evidence="1">
    <location>
        <begin position="353"/>
        <end position="415"/>
    </location>
</feature>